<evidence type="ECO:0000313" key="4">
    <source>
        <dbReference type="Proteomes" id="UP000664417"/>
    </source>
</evidence>
<protein>
    <submittedName>
        <fullName evidence="3">Type III-B CRISPR module RAMP protein Cmr6</fullName>
    </submittedName>
</protein>
<dbReference type="NCBIfam" id="TIGR01898">
    <property type="entry name" value="cas_TM1791_cmr6"/>
    <property type="match status" value="1"/>
</dbReference>
<comment type="caution">
    <text evidence="3">The sequence shown here is derived from an EMBL/GenBank/DDBJ whole genome shotgun (WGS) entry which is preliminary data.</text>
</comment>
<evidence type="ECO:0000259" key="2">
    <source>
        <dbReference type="Pfam" id="PF03787"/>
    </source>
</evidence>
<dbReference type="PANTHER" id="PTHR39965:SF1">
    <property type="entry name" value="CRISPR SYSTEM CMR SUBUNIT CMR6"/>
    <property type="match status" value="1"/>
</dbReference>
<dbReference type="Pfam" id="PF03787">
    <property type="entry name" value="RAMPs"/>
    <property type="match status" value="1"/>
</dbReference>
<name>A0A8J7QGA1_9BACT</name>
<gene>
    <name evidence="3" type="primary">cmr6</name>
    <name evidence="3" type="ORF">J3U88_06375</name>
</gene>
<dbReference type="InterPro" id="IPR005537">
    <property type="entry name" value="RAMP_III_fam"/>
</dbReference>
<dbReference type="RefSeq" id="WP_207857667.1">
    <property type="nucleotide sequence ID" value="NZ_JAFREP010000004.1"/>
</dbReference>
<evidence type="ECO:0000313" key="3">
    <source>
        <dbReference type="EMBL" id="MBO1318083.1"/>
    </source>
</evidence>
<evidence type="ECO:0000256" key="1">
    <source>
        <dbReference type="ARBA" id="ARBA00023118"/>
    </source>
</evidence>
<dbReference type="InterPro" id="IPR010172">
    <property type="entry name" value="CRISPR-assoc_prot_TM1791"/>
</dbReference>
<dbReference type="Proteomes" id="UP000664417">
    <property type="component" value="Unassembled WGS sequence"/>
</dbReference>
<dbReference type="AlphaFoldDB" id="A0A8J7QGA1"/>
<proteinExistence type="predicted"/>
<sequence>MMRPLYTAAAGKDSVSFHPDGHLGLWFDKFCNTWEQTPGGDWSLKAERQSANPKFDWANQVAAQKLEDTAQFEEQRDRRIALIEARKGAWRIFQTASTFVSGTGRAHPLEIGFTWHPTLPAPYLPGSSVKGMVRAWAEAEGIAKATVSRLLGPRDGKDSGLSAGSVCFLDALPIKAVDLKVDVITPHFGNWSPDDPPGDWRSPIPIPFLVTAEQAPFLFGWLPRVPLEEGDAVMLNDWIEAALTWAGAGAKTGVGYGRMKRSKKLETSWLMKREAAVQAEADARRRAAMDPLDLELEELAGELPDPCVPWLQAIEAGRWQNEPALMCRVLLKMKALQDAAPKTKKKKKKKGNKQLERIAKVQKLLDQYGCQAKPDS</sequence>
<feature type="domain" description="CRISPR type III-associated protein" evidence="2">
    <location>
        <begin position="101"/>
        <end position="260"/>
    </location>
</feature>
<organism evidence="3 4">
    <name type="scientific">Acanthopleuribacter pedis</name>
    <dbReference type="NCBI Taxonomy" id="442870"/>
    <lineage>
        <taxon>Bacteria</taxon>
        <taxon>Pseudomonadati</taxon>
        <taxon>Acidobacteriota</taxon>
        <taxon>Holophagae</taxon>
        <taxon>Acanthopleuribacterales</taxon>
        <taxon>Acanthopleuribacteraceae</taxon>
        <taxon>Acanthopleuribacter</taxon>
    </lineage>
</organism>
<accession>A0A8J7QGA1</accession>
<dbReference type="GO" id="GO:0051607">
    <property type="term" value="P:defense response to virus"/>
    <property type="evidence" value="ECO:0007669"/>
    <property type="project" value="UniProtKB-KW"/>
</dbReference>
<keyword evidence="4" id="KW-1185">Reference proteome</keyword>
<reference evidence="3" key="1">
    <citation type="submission" date="2021-03" db="EMBL/GenBank/DDBJ databases">
        <authorList>
            <person name="Wang G."/>
        </authorList>
    </citation>
    <scope>NUCLEOTIDE SEQUENCE</scope>
    <source>
        <strain evidence="3">KCTC 12899</strain>
    </source>
</reference>
<dbReference type="EMBL" id="JAFREP010000004">
    <property type="protein sequence ID" value="MBO1318083.1"/>
    <property type="molecule type" value="Genomic_DNA"/>
</dbReference>
<keyword evidence="1" id="KW-0051">Antiviral defense</keyword>
<dbReference type="PANTHER" id="PTHR39965">
    <property type="entry name" value="CRISPR SYSTEM CMR SUBUNIT CMR6"/>
    <property type="match status" value="1"/>
</dbReference>